<feature type="compositionally biased region" description="Pro residues" evidence="9">
    <location>
        <begin position="317"/>
        <end position="327"/>
    </location>
</feature>
<keyword evidence="2" id="KW-0805">Transcription regulation</keyword>
<dbReference type="GeneTree" id="ENSGT00940000155230"/>
<protein>
    <submittedName>
        <fullName evidence="12">TGFB-induced factor homeobox 1</fullName>
    </submittedName>
</protein>
<dbReference type="InterPro" id="IPR050224">
    <property type="entry name" value="TALE_homeobox"/>
</dbReference>
<dbReference type="Gene3D" id="1.10.10.60">
    <property type="entry name" value="Homeodomain-like"/>
    <property type="match status" value="1"/>
</dbReference>
<evidence type="ECO:0000256" key="3">
    <source>
        <dbReference type="ARBA" id="ARBA00023125"/>
    </source>
</evidence>
<organism evidence="12 13">
    <name type="scientific">Cyprinus carpio carpio</name>
    <dbReference type="NCBI Taxonomy" id="630221"/>
    <lineage>
        <taxon>Eukaryota</taxon>
        <taxon>Metazoa</taxon>
        <taxon>Chordata</taxon>
        <taxon>Craniata</taxon>
        <taxon>Vertebrata</taxon>
        <taxon>Euteleostomi</taxon>
        <taxon>Actinopterygii</taxon>
        <taxon>Neopterygii</taxon>
        <taxon>Teleostei</taxon>
        <taxon>Ostariophysi</taxon>
        <taxon>Cypriniformes</taxon>
        <taxon>Cyprinidae</taxon>
        <taxon>Cyprininae</taxon>
        <taxon>Cyprinus</taxon>
    </lineage>
</organism>
<keyword evidence="3 8" id="KW-0238">DNA-binding</keyword>
<evidence type="ECO:0000256" key="4">
    <source>
        <dbReference type="ARBA" id="ARBA00023155"/>
    </source>
</evidence>
<dbReference type="Ensembl" id="ENSCCRT00000032644.2">
    <property type="protein sequence ID" value="ENSCCRP00000030077.2"/>
    <property type="gene ID" value="ENSCCRG00000016249.2"/>
</dbReference>
<keyword evidence="5" id="KW-0804">Transcription</keyword>
<proteinExistence type="inferred from homology"/>
<feature type="compositionally biased region" description="Low complexity" evidence="9">
    <location>
        <begin position="294"/>
        <end position="308"/>
    </location>
</feature>
<evidence type="ECO:0000256" key="6">
    <source>
        <dbReference type="ARBA" id="ARBA00023242"/>
    </source>
</evidence>
<dbReference type="PANTHER" id="PTHR11850">
    <property type="entry name" value="HOMEOBOX PROTEIN TRANSCRIPTION FACTORS"/>
    <property type="match status" value="1"/>
</dbReference>
<evidence type="ECO:0000256" key="8">
    <source>
        <dbReference type="PROSITE-ProRule" id="PRU00108"/>
    </source>
</evidence>
<dbReference type="Proteomes" id="UP001108240">
    <property type="component" value="Unplaced"/>
</dbReference>
<keyword evidence="10" id="KW-0732">Signal</keyword>
<evidence type="ECO:0000256" key="1">
    <source>
        <dbReference type="ARBA" id="ARBA00004123"/>
    </source>
</evidence>
<evidence type="ECO:0000313" key="12">
    <source>
        <dbReference type="Ensembl" id="ENSCCRP00000030077.2"/>
    </source>
</evidence>
<evidence type="ECO:0000256" key="7">
    <source>
        <dbReference type="ARBA" id="ARBA00038021"/>
    </source>
</evidence>
<feature type="signal peptide" evidence="10">
    <location>
        <begin position="1"/>
        <end position="25"/>
    </location>
</feature>
<reference evidence="12" key="1">
    <citation type="submission" date="2025-08" db="UniProtKB">
        <authorList>
            <consortium name="Ensembl"/>
        </authorList>
    </citation>
    <scope>IDENTIFICATION</scope>
</reference>
<evidence type="ECO:0000256" key="10">
    <source>
        <dbReference type="SAM" id="SignalP"/>
    </source>
</evidence>
<dbReference type="SMART" id="SM00389">
    <property type="entry name" value="HOX"/>
    <property type="match status" value="1"/>
</dbReference>
<dbReference type="SUPFAM" id="SSF46689">
    <property type="entry name" value="Homeodomain-like"/>
    <property type="match status" value="1"/>
</dbReference>
<accession>A0A8C1H7S0</accession>
<dbReference type="InterPro" id="IPR001356">
    <property type="entry name" value="HD"/>
</dbReference>
<dbReference type="FunFam" id="1.10.10.60:FF:000059">
    <property type="entry name" value="TGFB-induced factor homeobox 1"/>
    <property type="match status" value="1"/>
</dbReference>
<dbReference type="PROSITE" id="PS50071">
    <property type="entry name" value="HOMEOBOX_2"/>
    <property type="match status" value="1"/>
</dbReference>
<dbReference type="InterPro" id="IPR009057">
    <property type="entry name" value="Homeodomain-like_sf"/>
</dbReference>
<keyword evidence="6 8" id="KW-0539">Nucleus</keyword>
<dbReference type="GO" id="GO:0005634">
    <property type="term" value="C:nucleus"/>
    <property type="evidence" value="ECO:0007669"/>
    <property type="project" value="UniProtKB-SubCell"/>
</dbReference>
<evidence type="ECO:0000259" key="11">
    <source>
        <dbReference type="PROSITE" id="PS50071"/>
    </source>
</evidence>
<sequence length="422" mass="45880">MLMKAVPNISLPCVCLLVMLAYIHNKPASCLSAAVIKGKRAGTRSNSMSKTRLHKHIPLDLSLYTFKIRIGLSKKALFLSLFILFVRLMSDFSLLPSEGEDLTALSHAAVKDSCHPVSTSNTLNETRSLSQRGRIDLLVANVKRGILTDMKTKKGVLAMSGSETEDEDSLDVPLDLSSNGGGSGKRKRRGNLPKESVQILRDWLYQHRYNAYPSEQEKALLSKQTHLSTLQVCNWFINARRRLLPEMLRKDGKDPNQFTISRRGSKGGEMLSDNSQSPKHGLLANGEDRNSYEPGSPHSTSNTPTSNGYPKKAQSPKTPPSPGPVIPRPSVICHTTITTATQGIGTSTRLGVEGATELPLTDAGGLFGCRGEGNVSPQSGLFNTPPPTPPDLTQDFSGFQLLVDVALKRAAEMELQAKQLLA</sequence>
<reference evidence="12" key="2">
    <citation type="submission" date="2025-09" db="UniProtKB">
        <authorList>
            <consortium name="Ensembl"/>
        </authorList>
    </citation>
    <scope>IDENTIFICATION</scope>
</reference>
<dbReference type="Pfam" id="PF05920">
    <property type="entry name" value="Homeobox_KN"/>
    <property type="match status" value="1"/>
</dbReference>
<evidence type="ECO:0000256" key="2">
    <source>
        <dbReference type="ARBA" id="ARBA00023015"/>
    </source>
</evidence>
<keyword evidence="4 8" id="KW-0371">Homeobox</keyword>
<feature type="domain" description="Homeobox" evidence="11">
    <location>
        <begin position="183"/>
        <end position="246"/>
    </location>
</feature>
<name>A0A8C1H7S0_CYPCA</name>
<comment type="subcellular location">
    <subcellularLocation>
        <location evidence="1 8">Nucleus</location>
    </subcellularLocation>
</comment>
<dbReference type="GO" id="GO:0003677">
    <property type="term" value="F:DNA binding"/>
    <property type="evidence" value="ECO:0007669"/>
    <property type="project" value="UniProtKB-UniRule"/>
</dbReference>
<dbReference type="CDD" id="cd00086">
    <property type="entry name" value="homeodomain"/>
    <property type="match status" value="1"/>
</dbReference>
<evidence type="ECO:0000313" key="13">
    <source>
        <dbReference type="Proteomes" id="UP001108240"/>
    </source>
</evidence>
<evidence type="ECO:0000256" key="5">
    <source>
        <dbReference type="ARBA" id="ARBA00023163"/>
    </source>
</evidence>
<feature type="chain" id="PRO_5039897322" evidence="10">
    <location>
        <begin position="26"/>
        <end position="422"/>
    </location>
</feature>
<feature type="DNA-binding region" description="Homeobox" evidence="8">
    <location>
        <begin position="185"/>
        <end position="247"/>
    </location>
</feature>
<dbReference type="AlphaFoldDB" id="A0A8C1H7S0"/>
<evidence type="ECO:0000256" key="9">
    <source>
        <dbReference type="SAM" id="MobiDB-lite"/>
    </source>
</evidence>
<dbReference type="InterPro" id="IPR008422">
    <property type="entry name" value="KN_HD"/>
</dbReference>
<feature type="region of interest" description="Disordered" evidence="9">
    <location>
        <begin position="160"/>
        <end position="192"/>
    </location>
</feature>
<dbReference type="GO" id="GO:0006355">
    <property type="term" value="P:regulation of DNA-templated transcription"/>
    <property type="evidence" value="ECO:0007669"/>
    <property type="project" value="InterPro"/>
</dbReference>
<keyword evidence="13" id="KW-1185">Reference proteome</keyword>
<comment type="similarity">
    <text evidence="7">Belongs to the TALE/TGIF homeobox family.</text>
</comment>
<feature type="region of interest" description="Disordered" evidence="9">
    <location>
        <begin position="248"/>
        <end position="330"/>
    </location>
</feature>